<gene>
    <name evidence="1" type="ORF">A9O66_13390</name>
</gene>
<organism evidence="1 2">
    <name type="scientific">Paraburkholderia caribensis</name>
    <dbReference type="NCBI Taxonomy" id="75105"/>
    <lineage>
        <taxon>Bacteria</taxon>
        <taxon>Pseudomonadati</taxon>
        <taxon>Pseudomonadota</taxon>
        <taxon>Betaproteobacteria</taxon>
        <taxon>Burkholderiales</taxon>
        <taxon>Burkholderiaceae</taxon>
        <taxon>Paraburkholderia</taxon>
    </lineage>
</organism>
<dbReference type="EMBL" id="CP015958">
    <property type="protein sequence ID" value="QLB63293.1"/>
    <property type="molecule type" value="Genomic_DNA"/>
</dbReference>
<reference evidence="1 2" key="1">
    <citation type="journal article" date="2014" name="Genome Announc.">
        <title>Draft Genome Sequence of the Haloacid-Degrading Burkholderia caribensis Strain MBA4.</title>
        <authorList>
            <person name="Pan Y."/>
            <person name="Kong K.F."/>
            <person name="Tsang J.S."/>
        </authorList>
    </citation>
    <scope>NUCLEOTIDE SEQUENCE [LARGE SCALE GENOMIC DNA]</scope>
    <source>
        <strain evidence="1 2">852011</strain>
    </source>
</reference>
<protein>
    <submittedName>
        <fullName evidence="1">Uncharacterized protein</fullName>
    </submittedName>
</protein>
<proteinExistence type="predicted"/>
<name>A0A9Q6S2D9_9BURK</name>
<evidence type="ECO:0000313" key="1">
    <source>
        <dbReference type="EMBL" id="QLB63293.1"/>
    </source>
</evidence>
<evidence type="ECO:0000313" key="2">
    <source>
        <dbReference type="Proteomes" id="UP000509548"/>
    </source>
</evidence>
<sequence length="78" mass="9135">MRWALFTDGGTVDRKWLGRFRKRNQLTDQRYENDQPHGDEAKPCGAMFSSATGHDVMNNVREQRWSMKDGNRVEDLYG</sequence>
<accession>A0A9Q6S2D9</accession>
<dbReference type="Proteomes" id="UP000509548">
    <property type="component" value="Chromosome 1"/>
</dbReference>
<dbReference type="AlphaFoldDB" id="A0A9Q6S2D9"/>